<dbReference type="EMBL" id="PSQG01000007">
    <property type="protein sequence ID" value="RCH44712.1"/>
    <property type="molecule type" value="Genomic_DNA"/>
</dbReference>
<comment type="caution">
    <text evidence="1">The sequence shown here is derived from an EMBL/GenBank/DDBJ whole genome shotgun (WGS) entry which is preliminary data.</text>
</comment>
<reference evidence="1 2" key="1">
    <citation type="submission" date="2018-02" db="EMBL/GenBank/DDBJ databases">
        <title>Complete genome sequencing of Faecalibacterium prausnitzii strains isolated from the human gut.</title>
        <authorList>
            <person name="Fitzgerald B.C."/>
            <person name="Shkoporov A.N."/>
            <person name="Ross P.R."/>
            <person name="Hill C."/>
        </authorList>
    </citation>
    <scope>NUCLEOTIDE SEQUENCE [LARGE SCALE GENOMIC DNA]</scope>
    <source>
        <strain evidence="1 2">APC942/31-1</strain>
    </source>
</reference>
<dbReference type="Pfam" id="PF20574">
    <property type="entry name" value="DUF6783"/>
    <property type="match status" value="1"/>
</dbReference>
<sequence>MKNHSRNLHAPLCGIFCPNSVAVARYGAFIRTKSPTNCDAHLAESLFQTRSSIINMETDRRCYSR</sequence>
<dbReference type="InterPro" id="IPR046710">
    <property type="entry name" value="DUF6783"/>
</dbReference>
<protein>
    <submittedName>
        <fullName evidence="1">Uncharacterized protein</fullName>
    </submittedName>
</protein>
<gene>
    <name evidence="1" type="ORF">C4886_06400</name>
</gene>
<evidence type="ECO:0000313" key="2">
    <source>
        <dbReference type="Proteomes" id="UP000253208"/>
    </source>
</evidence>
<evidence type="ECO:0000313" key="1">
    <source>
        <dbReference type="EMBL" id="RCH44712.1"/>
    </source>
</evidence>
<name>A0A367G1Y6_9FIRM</name>
<dbReference type="Proteomes" id="UP000253208">
    <property type="component" value="Unassembled WGS sequence"/>
</dbReference>
<organism evidence="1 2">
    <name type="scientific">Blautia obeum</name>
    <dbReference type="NCBI Taxonomy" id="40520"/>
    <lineage>
        <taxon>Bacteria</taxon>
        <taxon>Bacillati</taxon>
        <taxon>Bacillota</taxon>
        <taxon>Clostridia</taxon>
        <taxon>Lachnospirales</taxon>
        <taxon>Lachnospiraceae</taxon>
        <taxon>Blautia</taxon>
    </lineage>
</organism>
<proteinExistence type="predicted"/>
<dbReference type="AlphaFoldDB" id="A0A367G1Y6"/>
<accession>A0A367G1Y6</accession>